<accession>A0A151QXK7</accession>
<dbReference type="Gramene" id="C.cajan_43611.t">
    <property type="protein sequence ID" value="C.cajan_43611.t"/>
    <property type="gene ID" value="C.cajan_43611"/>
</dbReference>
<dbReference type="Pfam" id="PF07727">
    <property type="entry name" value="RVT_2"/>
    <property type="match status" value="1"/>
</dbReference>
<dbReference type="PANTHER" id="PTHR11439:SF517">
    <property type="entry name" value="CYSTEINE-RICH RLK (RECEPTOR-LIKE PROTEIN KINASE) 8"/>
    <property type="match status" value="1"/>
</dbReference>
<name>A0A151QXK7_CAJCA</name>
<protein>
    <submittedName>
        <fullName evidence="2">Retrovirus-related Pol polyprotein from transposon TNT 1-94</fullName>
        <ecNumber evidence="2">1.2.1.27</ecNumber>
    </submittedName>
</protein>
<feature type="domain" description="Reverse transcriptase Ty1/copia-type" evidence="1">
    <location>
        <begin position="43"/>
        <end position="188"/>
    </location>
</feature>
<sequence>MTMENFLRRKELWQLVEEGIPKLGITPTEAQRKSVAEANLKDLKVPTGFIQKGRETQVYRLQKALYGIKQALRALYNKIEAYFAKERFNRCSSEHTLFTKKIQGNILIVGLYVDDLLFTGNSKHMCEEFKSSMKLEFNMTDLGKMRYFLGVEVVQSNVGIFICQRRYAREILGRFNMTESNSVQNPIVPGTTLSRNEEGASVNATKFKQEIGSLMYLTVTRPNLMYGVSLISRYMANPKESHWAAAKRILRYLKGTIEYGIFYQQGRKAGLTAYSDNNYAGDLDDRRSTYGSVFLIGTGAVSWI</sequence>
<organism evidence="2 3">
    <name type="scientific">Cajanus cajan</name>
    <name type="common">Pigeon pea</name>
    <name type="synonym">Cajanus indicus</name>
    <dbReference type="NCBI Taxonomy" id="3821"/>
    <lineage>
        <taxon>Eukaryota</taxon>
        <taxon>Viridiplantae</taxon>
        <taxon>Streptophyta</taxon>
        <taxon>Embryophyta</taxon>
        <taxon>Tracheophyta</taxon>
        <taxon>Spermatophyta</taxon>
        <taxon>Magnoliopsida</taxon>
        <taxon>eudicotyledons</taxon>
        <taxon>Gunneridae</taxon>
        <taxon>Pentapetalae</taxon>
        <taxon>rosids</taxon>
        <taxon>fabids</taxon>
        <taxon>Fabales</taxon>
        <taxon>Fabaceae</taxon>
        <taxon>Papilionoideae</taxon>
        <taxon>50 kb inversion clade</taxon>
        <taxon>NPAAA clade</taxon>
        <taxon>indigoferoid/millettioid clade</taxon>
        <taxon>Phaseoleae</taxon>
        <taxon>Cajanus</taxon>
    </lineage>
</organism>
<evidence type="ECO:0000313" key="3">
    <source>
        <dbReference type="Proteomes" id="UP000075243"/>
    </source>
</evidence>
<dbReference type="InterPro" id="IPR043502">
    <property type="entry name" value="DNA/RNA_pol_sf"/>
</dbReference>
<dbReference type="Proteomes" id="UP000075243">
    <property type="component" value="Unassembled WGS sequence"/>
</dbReference>
<keyword evidence="3" id="KW-1185">Reference proteome</keyword>
<keyword evidence="2" id="KW-0560">Oxidoreductase</keyword>
<dbReference type="GO" id="GO:0004491">
    <property type="term" value="F:methylmalonate-semialdehyde dehydrogenase (acylating, NAD) activity"/>
    <property type="evidence" value="ECO:0007669"/>
    <property type="project" value="UniProtKB-EC"/>
</dbReference>
<dbReference type="PANTHER" id="PTHR11439">
    <property type="entry name" value="GAG-POL-RELATED RETROTRANSPOSON"/>
    <property type="match status" value="1"/>
</dbReference>
<dbReference type="SUPFAM" id="SSF56672">
    <property type="entry name" value="DNA/RNA polymerases"/>
    <property type="match status" value="1"/>
</dbReference>
<gene>
    <name evidence="2" type="ORF">KK1_043947</name>
</gene>
<evidence type="ECO:0000259" key="1">
    <source>
        <dbReference type="Pfam" id="PF07727"/>
    </source>
</evidence>
<dbReference type="OMA" id="MKLEFNM"/>
<reference evidence="2" key="1">
    <citation type="journal article" date="2012" name="Nat. Biotechnol.">
        <title>Draft genome sequence of pigeonpea (Cajanus cajan), an orphan legume crop of resource-poor farmers.</title>
        <authorList>
            <person name="Varshney R.K."/>
            <person name="Chen W."/>
            <person name="Li Y."/>
            <person name="Bharti A.K."/>
            <person name="Saxena R.K."/>
            <person name="Schlueter J.A."/>
            <person name="Donoghue M.T."/>
            <person name="Azam S."/>
            <person name="Fan G."/>
            <person name="Whaley A.M."/>
            <person name="Farmer A.D."/>
            <person name="Sheridan J."/>
            <person name="Iwata A."/>
            <person name="Tuteja R."/>
            <person name="Penmetsa R.V."/>
            <person name="Wu W."/>
            <person name="Upadhyaya H.D."/>
            <person name="Yang S.P."/>
            <person name="Shah T."/>
            <person name="Saxena K.B."/>
            <person name="Michael T."/>
            <person name="McCombie W.R."/>
            <person name="Yang B."/>
            <person name="Zhang G."/>
            <person name="Yang H."/>
            <person name="Wang J."/>
            <person name="Spillane C."/>
            <person name="Cook D.R."/>
            <person name="May G.D."/>
            <person name="Xu X."/>
            <person name="Jackson S.A."/>
        </authorList>
    </citation>
    <scope>NUCLEOTIDE SEQUENCE [LARGE SCALE GENOMIC DNA]</scope>
</reference>
<dbReference type="EMBL" id="KQ484456">
    <property type="protein sequence ID" value="KYP35034.1"/>
    <property type="molecule type" value="Genomic_DNA"/>
</dbReference>
<dbReference type="EC" id="1.2.1.27" evidence="2"/>
<proteinExistence type="predicted"/>
<evidence type="ECO:0000313" key="2">
    <source>
        <dbReference type="EMBL" id="KYP35034.1"/>
    </source>
</evidence>
<dbReference type="InterPro" id="IPR013103">
    <property type="entry name" value="RVT_2"/>
</dbReference>
<dbReference type="AlphaFoldDB" id="A0A151QXK7"/>